<dbReference type="RefSeq" id="WP_136833405.1">
    <property type="nucleotide sequence ID" value="NZ_SWBM01000007.1"/>
</dbReference>
<keyword evidence="1" id="KW-0812">Transmembrane</keyword>
<proteinExistence type="predicted"/>
<evidence type="ECO:0000313" key="2">
    <source>
        <dbReference type="EMBL" id="TKC14933.1"/>
    </source>
</evidence>
<gene>
    <name evidence="2" type="ORF">FA727_20730</name>
</gene>
<dbReference type="AlphaFoldDB" id="A0A4U1CZU8"/>
<keyword evidence="3" id="KW-1185">Reference proteome</keyword>
<keyword evidence="1" id="KW-1133">Transmembrane helix</keyword>
<name>A0A4U1CZU8_9BACI</name>
<feature type="transmembrane region" description="Helical" evidence="1">
    <location>
        <begin position="6"/>
        <end position="25"/>
    </location>
</feature>
<sequence length="92" mass="10568">MNIHFVVAVIAYFILLVLTYGAIILKDRDDEEGEEIIVLAFNKAYVILAFGLLVVYSLFLLPHITLDYQTTSYLILVSKFIPYVPLESVYMF</sequence>
<organism evidence="2 3">
    <name type="scientific">Robertmurraya kyonggiensis</name>
    <dbReference type="NCBI Taxonomy" id="1037680"/>
    <lineage>
        <taxon>Bacteria</taxon>
        <taxon>Bacillati</taxon>
        <taxon>Bacillota</taxon>
        <taxon>Bacilli</taxon>
        <taxon>Bacillales</taxon>
        <taxon>Bacillaceae</taxon>
        <taxon>Robertmurraya</taxon>
    </lineage>
</organism>
<comment type="caution">
    <text evidence="2">The sequence shown here is derived from an EMBL/GenBank/DDBJ whole genome shotgun (WGS) entry which is preliminary data.</text>
</comment>
<evidence type="ECO:0000313" key="3">
    <source>
        <dbReference type="Proteomes" id="UP000307756"/>
    </source>
</evidence>
<accession>A0A4U1CZU8</accession>
<dbReference type="Proteomes" id="UP000307756">
    <property type="component" value="Unassembled WGS sequence"/>
</dbReference>
<protein>
    <submittedName>
        <fullName evidence="2">Uncharacterized protein</fullName>
    </submittedName>
</protein>
<evidence type="ECO:0000256" key="1">
    <source>
        <dbReference type="SAM" id="Phobius"/>
    </source>
</evidence>
<keyword evidence="1" id="KW-0472">Membrane</keyword>
<feature type="transmembrane region" description="Helical" evidence="1">
    <location>
        <begin position="37"/>
        <end position="59"/>
    </location>
</feature>
<dbReference type="OrthoDB" id="2901763at2"/>
<reference evidence="2 3" key="1">
    <citation type="journal article" date="2011" name="J. Microbiol.">
        <title>Bacillus kyonggiensis sp. nov., isolated from soil of a lettuce field.</title>
        <authorList>
            <person name="Dong K."/>
            <person name="Lee S."/>
        </authorList>
    </citation>
    <scope>NUCLEOTIDE SEQUENCE [LARGE SCALE GENOMIC DNA]</scope>
    <source>
        <strain evidence="2 3">NB22</strain>
    </source>
</reference>
<dbReference type="EMBL" id="SWBM01000007">
    <property type="protein sequence ID" value="TKC14933.1"/>
    <property type="molecule type" value="Genomic_DNA"/>
</dbReference>